<keyword evidence="1" id="KW-0472">Membrane</keyword>
<keyword evidence="3" id="KW-1185">Reference proteome</keyword>
<proteinExistence type="predicted"/>
<keyword evidence="1" id="KW-0812">Transmembrane</keyword>
<evidence type="ECO:0000256" key="1">
    <source>
        <dbReference type="SAM" id="Phobius"/>
    </source>
</evidence>
<dbReference type="EMBL" id="KZ349357">
    <property type="protein sequence ID" value="PIO65043.1"/>
    <property type="molecule type" value="Genomic_DNA"/>
</dbReference>
<sequence>RKLIERLALLVIQLVTLSIVVYVRPTEVQRLYMTEPQWDDWVRSICEVLTIINCVFFVFFQQLGEIRTQGIAGCQLIYWQLKL</sequence>
<keyword evidence="1" id="KW-1133">Transmembrane helix</keyword>
<evidence type="ECO:0000313" key="2">
    <source>
        <dbReference type="EMBL" id="PIO65043.1"/>
    </source>
</evidence>
<dbReference type="Proteomes" id="UP000230423">
    <property type="component" value="Unassembled WGS sequence"/>
</dbReference>
<accession>A0A2G9U479</accession>
<feature type="non-terminal residue" evidence="2">
    <location>
        <position position="1"/>
    </location>
</feature>
<gene>
    <name evidence="2" type="ORF">TELCIR_13312</name>
</gene>
<dbReference type="AlphaFoldDB" id="A0A2G9U479"/>
<evidence type="ECO:0000313" key="3">
    <source>
        <dbReference type="Proteomes" id="UP000230423"/>
    </source>
</evidence>
<reference evidence="2 3" key="1">
    <citation type="submission" date="2015-09" db="EMBL/GenBank/DDBJ databases">
        <title>Draft genome of the parasitic nematode Teladorsagia circumcincta isolate WARC Sus (inbred).</title>
        <authorList>
            <person name="Mitreva M."/>
        </authorList>
    </citation>
    <scope>NUCLEOTIDE SEQUENCE [LARGE SCALE GENOMIC DNA]</scope>
    <source>
        <strain evidence="2 3">S</strain>
    </source>
</reference>
<dbReference type="OrthoDB" id="5860699at2759"/>
<protein>
    <submittedName>
        <fullName evidence="2">Uncharacterized protein</fullName>
    </submittedName>
</protein>
<name>A0A2G9U479_TELCI</name>
<feature type="transmembrane region" description="Helical" evidence="1">
    <location>
        <begin position="41"/>
        <end position="60"/>
    </location>
</feature>
<organism evidence="2 3">
    <name type="scientific">Teladorsagia circumcincta</name>
    <name type="common">Brown stomach worm</name>
    <name type="synonym">Ostertagia circumcincta</name>
    <dbReference type="NCBI Taxonomy" id="45464"/>
    <lineage>
        <taxon>Eukaryota</taxon>
        <taxon>Metazoa</taxon>
        <taxon>Ecdysozoa</taxon>
        <taxon>Nematoda</taxon>
        <taxon>Chromadorea</taxon>
        <taxon>Rhabditida</taxon>
        <taxon>Rhabditina</taxon>
        <taxon>Rhabditomorpha</taxon>
        <taxon>Strongyloidea</taxon>
        <taxon>Trichostrongylidae</taxon>
        <taxon>Teladorsagia</taxon>
    </lineage>
</organism>